<dbReference type="OrthoDB" id="9758182at2"/>
<accession>A0A2S8FR69</accession>
<feature type="transmembrane region" description="Helical" evidence="3">
    <location>
        <begin position="6"/>
        <end position="24"/>
    </location>
</feature>
<dbReference type="RefSeq" id="WP_105330403.1">
    <property type="nucleotide sequence ID" value="NZ_PUHY01000010.1"/>
</dbReference>
<dbReference type="PIRSF" id="PIRSF006429">
    <property type="entry name" value="GOGAT_lg_2"/>
    <property type="match status" value="1"/>
</dbReference>
<dbReference type="InterPro" id="IPR013785">
    <property type="entry name" value="Aldolase_TIM"/>
</dbReference>
<dbReference type="EMBL" id="PUHY01000010">
    <property type="protein sequence ID" value="PQO34673.1"/>
    <property type="molecule type" value="Genomic_DNA"/>
</dbReference>
<reference evidence="5 6" key="1">
    <citation type="submission" date="2018-02" db="EMBL/GenBank/DDBJ databases">
        <title>Comparative genomes isolates from brazilian mangrove.</title>
        <authorList>
            <person name="Araujo J.E."/>
            <person name="Taketani R.G."/>
            <person name="Silva M.C.P."/>
            <person name="Loureco M.V."/>
            <person name="Andreote F.D."/>
        </authorList>
    </citation>
    <scope>NUCLEOTIDE SEQUENCE [LARGE SCALE GENOMIC DNA]</scope>
    <source>
        <strain evidence="5 6">Hex-1 MGV</strain>
    </source>
</reference>
<organism evidence="5 6">
    <name type="scientific">Blastopirellula marina</name>
    <dbReference type="NCBI Taxonomy" id="124"/>
    <lineage>
        <taxon>Bacteria</taxon>
        <taxon>Pseudomonadati</taxon>
        <taxon>Planctomycetota</taxon>
        <taxon>Planctomycetia</taxon>
        <taxon>Pirellulales</taxon>
        <taxon>Pirellulaceae</taxon>
        <taxon>Blastopirellula</taxon>
    </lineage>
</organism>
<sequence length="536" mass="58498">MTLLWIGLGTLAVILIGMVTYDLTQKRHAILRNFPVIGHFRYWLEAIGPELRQYIVTSDNEERPFSRDQRRWVYASSKRENNYFGFGTDNDLESTANHLIVKHSAFPVDSALPTDPLYDADYHLPCAKVMGAHRNRRHAFRPNSVVNISGMSFGSLSGPAVEALNRGAALAGCLQNTGEGGVSPHHLAGGNLMMQIGTAYFGCRDANGRFDLEKLKDVCAAYPIKALEVKLSQGAKPGVGGLLPASKITPEIAAIRGIPLGKDCASPGKHREFSNVDEMLDFVERIADATGLPVGIKSAVGETRFWKELATQMATTNRGVDFITIDGGEGGTGAAPLVFADHVALPFKIGFTRVYKEFYEQGLHEHVIFNGSGRLGFPESTLFALALGCDMVSVAREAMLSIGCIQAQRCHTGHCPAGVATQNAWLQRGLDPTSKGVRAANYIVTLRKDLTYLSHSCGVWHPALVNLDHFELLNAGKPSQPATEIYDQRADWGLPSQADRDMIQAIMQTPPKQRADLLLARTIKTDPVNQDYASLN</sequence>
<dbReference type="AlphaFoldDB" id="A0A2S8FR69"/>
<dbReference type="Gene3D" id="3.20.20.70">
    <property type="entry name" value="Aldolase class I"/>
    <property type="match status" value="1"/>
</dbReference>
<evidence type="ECO:0000313" key="6">
    <source>
        <dbReference type="Proteomes" id="UP000238322"/>
    </source>
</evidence>
<dbReference type="InterPro" id="IPR002932">
    <property type="entry name" value="Glu_synthdom"/>
</dbReference>
<dbReference type="PANTHER" id="PTHR43819:SF1">
    <property type="entry name" value="ARCHAEAL-TYPE GLUTAMATE SYNTHASE [NADPH]"/>
    <property type="match status" value="1"/>
</dbReference>
<proteinExistence type="inferred from homology"/>
<keyword evidence="3" id="KW-1133">Transmembrane helix</keyword>
<dbReference type="Proteomes" id="UP000238322">
    <property type="component" value="Unassembled WGS sequence"/>
</dbReference>
<name>A0A2S8FR69_9BACT</name>
<comment type="similarity">
    <text evidence="1 2">Belongs to the glutamate synthase family.</text>
</comment>
<dbReference type="PANTHER" id="PTHR43819">
    <property type="entry name" value="ARCHAEAL-TYPE GLUTAMATE SYNTHASE [NADPH]"/>
    <property type="match status" value="1"/>
</dbReference>
<evidence type="ECO:0000259" key="4">
    <source>
        <dbReference type="Pfam" id="PF01645"/>
    </source>
</evidence>
<evidence type="ECO:0000313" key="5">
    <source>
        <dbReference type="EMBL" id="PQO34673.1"/>
    </source>
</evidence>
<dbReference type="GO" id="GO:0006537">
    <property type="term" value="P:glutamate biosynthetic process"/>
    <property type="evidence" value="ECO:0007669"/>
    <property type="project" value="InterPro"/>
</dbReference>
<gene>
    <name evidence="5" type="ORF">C5Y83_14300</name>
</gene>
<evidence type="ECO:0000256" key="1">
    <source>
        <dbReference type="ARBA" id="ARBA00009716"/>
    </source>
</evidence>
<protein>
    <submittedName>
        <fullName evidence="5">FMN-binding glutamate synthase family protein</fullName>
    </submittedName>
</protein>
<dbReference type="CDD" id="cd02808">
    <property type="entry name" value="GltS_FMN"/>
    <property type="match status" value="1"/>
</dbReference>
<keyword evidence="3" id="KW-0472">Membrane</keyword>
<comment type="caution">
    <text evidence="5">The sequence shown here is derived from an EMBL/GenBank/DDBJ whole genome shotgun (WGS) entry which is preliminary data.</text>
</comment>
<dbReference type="GO" id="GO:0015930">
    <property type="term" value="F:glutamate synthase activity"/>
    <property type="evidence" value="ECO:0007669"/>
    <property type="project" value="InterPro"/>
</dbReference>
<keyword evidence="3" id="KW-0812">Transmembrane</keyword>
<evidence type="ECO:0000256" key="2">
    <source>
        <dbReference type="PIRNR" id="PIRNR006429"/>
    </source>
</evidence>
<dbReference type="SUPFAM" id="SSF51395">
    <property type="entry name" value="FMN-linked oxidoreductases"/>
    <property type="match status" value="1"/>
</dbReference>
<feature type="domain" description="Glutamate synthase" evidence="4">
    <location>
        <begin position="141"/>
        <end position="458"/>
    </location>
</feature>
<evidence type="ECO:0000256" key="3">
    <source>
        <dbReference type="SAM" id="Phobius"/>
    </source>
</evidence>
<dbReference type="InterPro" id="IPR024188">
    <property type="entry name" value="GltB"/>
</dbReference>
<dbReference type="Pfam" id="PF01645">
    <property type="entry name" value="Glu_synthase"/>
    <property type="match status" value="1"/>
</dbReference>